<keyword evidence="4" id="KW-1185">Reference proteome</keyword>
<dbReference type="InterPro" id="IPR023614">
    <property type="entry name" value="Porin_dom_sf"/>
</dbReference>
<dbReference type="PANTHER" id="PTHR43308">
    <property type="entry name" value="OUTER MEMBRANE PROTEIN ALPHA-RELATED"/>
    <property type="match status" value="1"/>
</dbReference>
<evidence type="ECO:0000256" key="1">
    <source>
        <dbReference type="SAM" id="SignalP"/>
    </source>
</evidence>
<dbReference type="PANTHER" id="PTHR43308:SF1">
    <property type="entry name" value="OUTER MEMBRANE PROTEIN ALPHA"/>
    <property type="match status" value="1"/>
</dbReference>
<dbReference type="Pfam" id="PF16930">
    <property type="entry name" value="Porin_5"/>
    <property type="match status" value="1"/>
</dbReference>
<feature type="chain" id="PRO_5045955050" evidence="1">
    <location>
        <begin position="24"/>
        <end position="484"/>
    </location>
</feature>
<dbReference type="RefSeq" id="WP_007960455.1">
    <property type="nucleotide sequence ID" value="NZ_JAJHJB010000017.1"/>
</dbReference>
<dbReference type="Pfam" id="PF00395">
    <property type="entry name" value="SLH"/>
    <property type="match status" value="1"/>
</dbReference>
<proteinExistence type="predicted"/>
<dbReference type="SUPFAM" id="SSF56935">
    <property type="entry name" value="Porins"/>
    <property type="match status" value="1"/>
</dbReference>
<keyword evidence="1" id="KW-0732">Signal</keyword>
<sequence>MKKSLTLALAVMFGCSVAGTAFAATGTENPFTTVPSNHWAYPAVTQLVKAGLIDGYNDGDFRGDRAITRYEMASLVAKAMTHVDKADAADKAAIDKLSAEYANELNNLGVRVKTLEKKVNALGKITIGGELRIRYDYAGDGVSGFSDANSDKRKNGQERFRLNMSAPLDDNWKVSARYESQAAKYGGSGSDNLNVLARAYVEGDVAGMHVLAGRGNFKTFNAYTGWDKDNWDGAGVTIGNKLTLDMYAMKHGGTNSTTTYTTTAVVDSSGNPVLDKNGNPTYTTKSTSAFKQVNTWYKLSQLKYSFSPDFTMAAQWLKNPVEDRGITGGSYDTIGIGFKYSGIKNITLSAEYAKNRATKIMGTDAAGTLSSKVATTNDKPVGYEIKLDYGKADKSKVGTWGSWVGYRYAEDGFDRSDVTTGFRHDNAKAARMNNIKGVEVGLDYTFIKNTKFQAFYIAGKAVNGNDIAGTDNKHMTYAQMELFF</sequence>
<gene>
    <name evidence="3" type="ORF">LMF89_13270</name>
</gene>
<feature type="domain" description="SLH" evidence="2">
    <location>
        <begin position="27"/>
        <end position="90"/>
    </location>
</feature>
<dbReference type="EMBL" id="JAJHJB010000017">
    <property type="protein sequence ID" value="MCC5466323.1"/>
    <property type="molecule type" value="Genomic_DNA"/>
</dbReference>
<protein>
    <submittedName>
        <fullName evidence="3">Porin</fullName>
    </submittedName>
</protein>
<comment type="caution">
    <text evidence="3">The sequence shown here is derived from an EMBL/GenBank/DDBJ whole genome shotgun (WGS) entry which is preliminary data.</text>
</comment>
<dbReference type="Proteomes" id="UP001165492">
    <property type="component" value="Unassembled WGS sequence"/>
</dbReference>
<dbReference type="PROSITE" id="PS51257">
    <property type="entry name" value="PROKAR_LIPOPROTEIN"/>
    <property type="match status" value="1"/>
</dbReference>
<name>A0ABS8HT18_9FIRM</name>
<evidence type="ECO:0000259" key="2">
    <source>
        <dbReference type="PROSITE" id="PS51272"/>
    </source>
</evidence>
<dbReference type="Gene3D" id="2.40.160.10">
    <property type="entry name" value="Porin"/>
    <property type="match status" value="1"/>
</dbReference>
<feature type="signal peptide" evidence="1">
    <location>
        <begin position="1"/>
        <end position="23"/>
    </location>
</feature>
<evidence type="ECO:0000313" key="4">
    <source>
        <dbReference type="Proteomes" id="UP001165492"/>
    </source>
</evidence>
<dbReference type="PROSITE" id="PS51272">
    <property type="entry name" value="SLH"/>
    <property type="match status" value="1"/>
</dbReference>
<accession>A0ABS8HT18</accession>
<dbReference type="InterPro" id="IPR051465">
    <property type="entry name" value="Cell_Envelope_Struct_Comp"/>
</dbReference>
<reference evidence="3" key="1">
    <citation type="submission" date="2021-11" db="EMBL/GenBank/DDBJ databases">
        <title>Description of a new species Pelosinus isolated from the bottom sediments of Lake Baikal.</title>
        <authorList>
            <person name="Zakharyuk A."/>
        </authorList>
    </citation>
    <scope>NUCLEOTIDE SEQUENCE</scope>
    <source>
        <strain evidence="3">Bkl1</strain>
    </source>
</reference>
<evidence type="ECO:0000313" key="3">
    <source>
        <dbReference type="EMBL" id="MCC5466323.1"/>
    </source>
</evidence>
<dbReference type="InterPro" id="IPR032638">
    <property type="entry name" value="Porin_5"/>
</dbReference>
<dbReference type="InterPro" id="IPR001119">
    <property type="entry name" value="SLH_dom"/>
</dbReference>
<organism evidence="3 4">
    <name type="scientific">Pelosinus baikalensis</name>
    <dbReference type="NCBI Taxonomy" id="2892015"/>
    <lineage>
        <taxon>Bacteria</taxon>
        <taxon>Bacillati</taxon>
        <taxon>Bacillota</taxon>
        <taxon>Negativicutes</taxon>
        <taxon>Selenomonadales</taxon>
        <taxon>Sporomusaceae</taxon>
        <taxon>Pelosinus</taxon>
    </lineage>
</organism>